<sequence>VKEKRAELDIIKLTSVRRACEFLRDYFVSLVDSMMSDKSYFSQDCQPEILLVFGNGLRGQLKKPDHANLRSKCRIYARLLQHKKIIAQASSSSNSGIKEDFGSGKAEKIVQKGKRRGKNVSQNGLIDESEDDCRDDDDGLQLTKSFGRNQNKFNVEKWKNEEKFENRSNKVCLGAKRGLVENLKNHKRVGTKDSQQNSENDDDALSYLGDNTKLSKSFGNNDSKSDHVSGKIENKPISDSELRRLSDLLRIENEELKSKWETEKWVLEEAKDKAEKKFHEIIEQNKILHDQLEALHIKVEEKSHGSSAESFGLLNCSNSFTFCSCNENGSFRML</sequence>
<dbReference type="AlphaFoldDB" id="A0A103XMS9"/>
<dbReference type="GO" id="GO:0005643">
    <property type="term" value="C:nuclear pore"/>
    <property type="evidence" value="ECO:0007669"/>
    <property type="project" value="TreeGrafter"/>
</dbReference>
<name>A0A103XMS9_CYNCS</name>
<keyword evidence="3" id="KW-1185">Reference proteome</keyword>
<gene>
    <name evidence="2" type="ORF">Ccrd_004314</name>
</gene>
<dbReference type="EMBL" id="LEKV01004678">
    <property type="protein sequence ID" value="KVH93634.1"/>
    <property type="molecule type" value="Genomic_DNA"/>
</dbReference>
<dbReference type="GO" id="GO:0006406">
    <property type="term" value="P:mRNA export from nucleus"/>
    <property type="evidence" value="ECO:0007669"/>
    <property type="project" value="TreeGrafter"/>
</dbReference>
<protein>
    <submittedName>
        <fullName evidence="2">Tetratricopeptide, MLP1/MLP2-like protein</fullName>
    </submittedName>
</protein>
<evidence type="ECO:0000313" key="3">
    <source>
        <dbReference type="Proteomes" id="UP000243975"/>
    </source>
</evidence>
<dbReference type="PANTHER" id="PTHR18898:SF2">
    <property type="entry name" value="NUCLEOPROTEIN TPR"/>
    <property type="match status" value="1"/>
</dbReference>
<feature type="non-terminal residue" evidence="2">
    <location>
        <position position="1"/>
    </location>
</feature>
<organism evidence="2 3">
    <name type="scientific">Cynara cardunculus var. scolymus</name>
    <name type="common">Globe artichoke</name>
    <name type="synonym">Cynara scolymus</name>
    <dbReference type="NCBI Taxonomy" id="59895"/>
    <lineage>
        <taxon>Eukaryota</taxon>
        <taxon>Viridiplantae</taxon>
        <taxon>Streptophyta</taxon>
        <taxon>Embryophyta</taxon>
        <taxon>Tracheophyta</taxon>
        <taxon>Spermatophyta</taxon>
        <taxon>Magnoliopsida</taxon>
        <taxon>eudicotyledons</taxon>
        <taxon>Gunneridae</taxon>
        <taxon>Pentapetalae</taxon>
        <taxon>asterids</taxon>
        <taxon>campanulids</taxon>
        <taxon>Asterales</taxon>
        <taxon>Asteraceae</taxon>
        <taxon>Carduoideae</taxon>
        <taxon>Cardueae</taxon>
        <taxon>Carduinae</taxon>
        <taxon>Cynara</taxon>
    </lineage>
</organism>
<evidence type="ECO:0000313" key="2">
    <source>
        <dbReference type="EMBL" id="KVH93634.1"/>
    </source>
</evidence>
<dbReference type="Proteomes" id="UP000243975">
    <property type="component" value="Unassembled WGS sequence"/>
</dbReference>
<feature type="region of interest" description="Disordered" evidence="1">
    <location>
        <begin position="108"/>
        <end position="133"/>
    </location>
</feature>
<proteinExistence type="predicted"/>
<dbReference type="PANTHER" id="PTHR18898">
    <property type="entry name" value="NUCLEOPROTEIN TPR-RELATED"/>
    <property type="match status" value="1"/>
</dbReference>
<dbReference type="GO" id="GO:0017056">
    <property type="term" value="F:structural constituent of nuclear pore"/>
    <property type="evidence" value="ECO:0007669"/>
    <property type="project" value="TreeGrafter"/>
</dbReference>
<reference evidence="2 3" key="1">
    <citation type="journal article" date="2016" name="Sci. Rep.">
        <title>The genome sequence of the outbreeding globe artichoke constructed de novo incorporating a phase-aware low-pass sequencing strategy of F1 progeny.</title>
        <authorList>
            <person name="Scaglione D."/>
            <person name="Reyes-Chin-Wo S."/>
            <person name="Acquadro A."/>
            <person name="Froenicke L."/>
            <person name="Portis E."/>
            <person name="Beitel C."/>
            <person name="Tirone M."/>
            <person name="Mauro R."/>
            <person name="Lo Monaco A."/>
            <person name="Mauromicale G."/>
            <person name="Faccioli P."/>
            <person name="Cattivelli L."/>
            <person name="Rieseberg L."/>
            <person name="Michelmore R."/>
            <person name="Lanteri S."/>
        </authorList>
    </citation>
    <scope>NUCLEOTIDE SEQUENCE [LARGE SCALE GENOMIC DNA]</scope>
    <source>
        <strain evidence="2">2C</strain>
    </source>
</reference>
<dbReference type="Gramene" id="KVH93634">
    <property type="protein sequence ID" value="KVH93634"/>
    <property type="gene ID" value="Ccrd_004314"/>
</dbReference>
<feature type="region of interest" description="Disordered" evidence="1">
    <location>
        <begin position="184"/>
        <end position="207"/>
    </location>
</feature>
<accession>A0A103XMS9</accession>
<dbReference type="STRING" id="59895.A0A103XMS9"/>
<evidence type="ECO:0000256" key="1">
    <source>
        <dbReference type="SAM" id="MobiDB-lite"/>
    </source>
</evidence>
<comment type="caution">
    <text evidence="2">The sequence shown here is derived from an EMBL/GenBank/DDBJ whole genome shotgun (WGS) entry which is preliminary data.</text>
</comment>